<proteinExistence type="inferred from homology"/>
<evidence type="ECO:0000256" key="2">
    <source>
        <dbReference type="ARBA" id="ARBA00004906"/>
    </source>
</evidence>
<evidence type="ECO:0000313" key="15">
    <source>
        <dbReference type="EMBL" id="KAL0487471.1"/>
    </source>
</evidence>
<reference evidence="15 16" key="1">
    <citation type="submission" date="2024-03" db="EMBL/GenBank/DDBJ databases">
        <title>The Acrasis kona genome and developmental transcriptomes reveal deep origins of eukaryotic multicellular pathways.</title>
        <authorList>
            <person name="Sheikh S."/>
            <person name="Fu C.-J."/>
            <person name="Brown M.W."/>
            <person name="Baldauf S.L."/>
        </authorList>
    </citation>
    <scope>NUCLEOTIDE SEQUENCE [LARGE SCALE GENOMIC DNA]</scope>
    <source>
        <strain evidence="15 16">ATCC MYA-3509</strain>
    </source>
</reference>
<evidence type="ECO:0000256" key="4">
    <source>
        <dbReference type="ARBA" id="ARBA00022448"/>
    </source>
</evidence>
<protein>
    <recommendedName>
        <fullName evidence="13">Peroxisome assembly protein 12</fullName>
    </recommendedName>
    <alternativeName>
        <fullName evidence="13">Peroxin-12</fullName>
    </alternativeName>
</protein>
<dbReference type="PANTHER" id="PTHR12888">
    <property type="entry name" value="PEROXISOME ASSEMBLY PROTEIN 12 PEROXIN-12"/>
    <property type="match status" value="1"/>
</dbReference>
<keyword evidence="7" id="KW-0863">Zinc-finger</keyword>
<keyword evidence="4" id="KW-0813">Transport</keyword>
<dbReference type="SUPFAM" id="SSF57850">
    <property type="entry name" value="RING/U-box"/>
    <property type="match status" value="1"/>
</dbReference>
<name>A0AAW2ZE88_9EUKA</name>
<comment type="subcellular location">
    <subcellularLocation>
        <location evidence="1">Peroxisome membrane</location>
        <topology evidence="1">Multi-pass membrane protein</topology>
    </subcellularLocation>
</comment>
<dbReference type="Gene3D" id="3.30.40.10">
    <property type="entry name" value="Zinc/RING finger domain, C3HC4 (zinc finger)"/>
    <property type="match status" value="1"/>
</dbReference>
<dbReference type="CDD" id="cd16451">
    <property type="entry name" value="mRING_PEX12"/>
    <property type="match status" value="1"/>
</dbReference>
<evidence type="ECO:0000256" key="10">
    <source>
        <dbReference type="ARBA" id="ARBA00022989"/>
    </source>
</evidence>
<keyword evidence="11 13" id="KW-0472">Membrane</keyword>
<organism evidence="15 16">
    <name type="scientific">Acrasis kona</name>
    <dbReference type="NCBI Taxonomy" id="1008807"/>
    <lineage>
        <taxon>Eukaryota</taxon>
        <taxon>Discoba</taxon>
        <taxon>Heterolobosea</taxon>
        <taxon>Tetramitia</taxon>
        <taxon>Eutetramitia</taxon>
        <taxon>Acrasidae</taxon>
        <taxon>Acrasis</taxon>
    </lineage>
</organism>
<evidence type="ECO:0000256" key="6">
    <source>
        <dbReference type="ARBA" id="ARBA00022723"/>
    </source>
</evidence>
<evidence type="ECO:0000256" key="1">
    <source>
        <dbReference type="ARBA" id="ARBA00004585"/>
    </source>
</evidence>
<dbReference type="GO" id="GO:0004842">
    <property type="term" value="F:ubiquitin-protein transferase activity"/>
    <property type="evidence" value="ECO:0007669"/>
    <property type="project" value="TreeGrafter"/>
</dbReference>
<keyword evidence="12 13" id="KW-0576">Peroxisome</keyword>
<evidence type="ECO:0000256" key="3">
    <source>
        <dbReference type="ARBA" id="ARBA00008704"/>
    </source>
</evidence>
<gene>
    <name evidence="15" type="ORF">AKO1_004199</name>
</gene>
<evidence type="ECO:0000313" key="16">
    <source>
        <dbReference type="Proteomes" id="UP001431209"/>
    </source>
</evidence>
<dbReference type="GO" id="GO:0006513">
    <property type="term" value="P:protein monoubiquitination"/>
    <property type="evidence" value="ECO:0007669"/>
    <property type="project" value="TreeGrafter"/>
</dbReference>
<dbReference type="Pfam" id="PF04757">
    <property type="entry name" value="Pex2_Pex12"/>
    <property type="match status" value="1"/>
</dbReference>
<dbReference type="InterPro" id="IPR017375">
    <property type="entry name" value="PEX12"/>
</dbReference>
<keyword evidence="6" id="KW-0479">Metal-binding</keyword>
<sequence>MPGLKLASRYALNVFAQRNFGALRALKYHDEIFLIIQLIVERHFLHVYDATFSEHLYGLERTSRQKTQSRLTPKQRRISLLLMILIPYLKNKLDSLYTKWSTSPPTPTTRTGTYQKIIKNIYTKIWPYCSATYEGANFFYILWYLLKDAPYSSPLLHAQKLVLSRVSAETAILRRREVLVERLRTLYTLRTGSSSTIMRVIGSFVAGLFSAGYILSDYSTHLLLLGAFSFKFLEWWYSSENYLNKNAVAVRIPPPPKAPKQGSNPGSIELPLDVEQCPLCRNPRVNPTLLSVSGYVFCYSCIHEHVSKYHTCPRTSLPVTLDHLRRIFEQS</sequence>
<dbReference type="PIRSF" id="PIRSF038074">
    <property type="entry name" value="Peroxisome_assembly_p12"/>
    <property type="match status" value="1"/>
</dbReference>
<dbReference type="GO" id="GO:1990429">
    <property type="term" value="C:peroxisomal importomer complex"/>
    <property type="evidence" value="ECO:0007669"/>
    <property type="project" value="TreeGrafter"/>
</dbReference>
<dbReference type="EMBL" id="JAOPGA020001346">
    <property type="protein sequence ID" value="KAL0487471.1"/>
    <property type="molecule type" value="Genomic_DNA"/>
</dbReference>
<dbReference type="GO" id="GO:0016558">
    <property type="term" value="P:protein import into peroxisome matrix"/>
    <property type="evidence" value="ECO:0007669"/>
    <property type="project" value="UniProtKB-UniRule"/>
</dbReference>
<dbReference type="GO" id="GO:0008270">
    <property type="term" value="F:zinc ion binding"/>
    <property type="evidence" value="ECO:0007669"/>
    <property type="project" value="UniProtKB-KW"/>
</dbReference>
<keyword evidence="8" id="KW-0862">Zinc</keyword>
<evidence type="ECO:0000256" key="12">
    <source>
        <dbReference type="ARBA" id="ARBA00023140"/>
    </source>
</evidence>
<dbReference type="GO" id="GO:0005778">
    <property type="term" value="C:peroxisomal membrane"/>
    <property type="evidence" value="ECO:0007669"/>
    <property type="project" value="UniProtKB-SubCell"/>
</dbReference>
<evidence type="ECO:0000256" key="9">
    <source>
        <dbReference type="ARBA" id="ARBA00022927"/>
    </source>
</evidence>
<comment type="caution">
    <text evidence="15">The sequence shown here is derived from an EMBL/GenBank/DDBJ whole genome shotgun (WGS) entry which is preliminary data.</text>
</comment>
<accession>A0AAW2ZE88</accession>
<keyword evidence="16" id="KW-1185">Reference proteome</keyword>
<keyword evidence="10" id="KW-1133">Transmembrane helix</keyword>
<dbReference type="InterPro" id="IPR013083">
    <property type="entry name" value="Znf_RING/FYVE/PHD"/>
</dbReference>
<evidence type="ECO:0000256" key="5">
    <source>
        <dbReference type="ARBA" id="ARBA00022692"/>
    </source>
</evidence>
<dbReference type="AlphaFoldDB" id="A0AAW2ZE88"/>
<comment type="function">
    <text evidence="13">Component of a retrotranslocation channel required for peroxisome organization by mediating export of the PEX5 receptor from peroxisomes to the cytosol, thereby promoting PEX5 recycling.</text>
</comment>
<evidence type="ECO:0000256" key="7">
    <source>
        <dbReference type="ARBA" id="ARBA00022771"/>
    </source>
</evidence>
<evidence type="ECO:0000256" key="11">
    <source>
        <dbReference type="ARBA" id="ARBA00023136"/>
    </source>
</evidence>
<dbReference type="Proteomes" id="UP001431209">
    <property type="component" value="Unassembled WGS sequence"/>
</dbReference>
<keyword evidence="5" id="KW-0812">Transmembrane</keyword>
<comment type="similarity">
    <text evidence="3 13">Belongs to the pex2/pex10/pex12 family.</text>
</comment>
<dbReference type="PANTHER" id="PTHR12888:SF0">
    <property type="entry name" value="PEROXISOME ASSEMBLY PROTEIN 12"/>
    <property type="match status" value="1"/>
</dbReference>
<evidence type="ECO:0000256" key="13">
    <source>
        <dbReference type="PIRNR" id="PIRNR038074"/>
    </source>
</evidence>
<keyword evidence="9" id="KW-0653">Protein transport</keyword>
<comment type="pathway">
    <text evidence="2">Protein modification; protein ubiquitination.</text>
</comment>
<feature type="domain" description="Pex N-terminal" evidence="14">
    <location>
        <begin position="7"/>
        <end position="239"/>
    </location>
</feature>
<dbReference type="InterPro" id="IPR006845">
    <property type="entry name" value="Pex_N"/>
</dbReference>
<evidence type="ECO:0000259" key="14">
    <source>
        <dbReference type="Pfam" id="PF04757"/>
    </source>
</evidence>
<evidence type="ECO:0000256" key="8">
    <source>
        <dbReference type="ARBA" id="ARBA00022833"/>
    </source>
</evidence>